<feature type="signal peptide" evidence="10">
    <location>
        <begin position="1"/>
        <end position="22"/>
    </location>
</feature>
<evidence type="ECO:0000256" key="10">
    <source>
        <dbReference type="SAM" id="SignalP"/>
    </source>
</evidence>
<reference evidence="11" key="1">
    <citation type="submission" date="2021-12" db="EMBL/GenBank/DDBJ databases">
        <title>Prjna785345.</title>
        <authorList>
            <person name="Rujirawat T."/>
            <person name="Krajaejun T."/>
        </authorList>
    </citation>
    <scope>NUCLEOTIDE SEQUENCE</scope>
    <source>
        <strain evidence="11">Pi057C3</strain>
    </source>
</reference>
<evidence type="ECO:0000313" key="12">
    <source>
        <dbReference type="Proteomes" id="UP001209570"/>
    </source>
</evidence>
<evidence type="ECO:0000256" key="6">
    <source>
        <dbReference type="ARBA" id="ARBA00023001"/>
    </source>
</evidence>
<accession>A0AAD5L6Q5</accession>
<feature type="chain" id="PRO_5042264003" description="cellulose 1,4-beta-cellobiosidase (non-reducing end)" evidence="10">
    <location>
        <begin position="23"/>
        <end position="467"/>
    </location>
</feature>
<dbReference type="AlphaFoldDB" id="A0AAD5L6Q5"/>
<keyword evidence="9" id="KW-0624">Polysaccharide degradation</keyword>
<evidence type="ECO:0000256" key="5">
    <source>
        <dbReference type="ARBA" id="ARBA00022801"/>
    </source>
</evidence>
<dbReference type="InterPro" id="IPR013320">
    <property type="entry name" value="ConA-like_dom_sf"/>
</dbReference>
<evidence type="ECO:0000313" key="11">
    <source>
        <dbReference type="EMBL" id="KAJ0391405.1"/>
    </source>
</evidence>
<dbReference type="Pfam" id="PF00840">
    <property type="entry name" value="Glyco_hydro_7"/>
    <property type="match status" value="1"/>
</dbReference>
<comment type="catalytic activity">
    <reaction evidence="1">
        <text>Hydrolysis of (1-&gt;4)-beta-D-glucosidic linkages in cellulose and cellotetraose, releasing cellobiose from the non-reducing ends of the chains.</text>
        <dbReference type="EC" id="3.2.1.91"/>
    </reaction>
</comment>
<dbReference type="SUPFAM" id="SSF49899">
    <property type="entry name" value="Concanavalin A-like lectins/glucanases"/>
    <property type="match status" value="1"/>
</dbReference>
<evidence type="ECO:0000256" key="3">
    <source>
        <dbReference type="ARBA" id="ARBA00012561"/>
    </source>
</evidence>
<dbReference type="PRINTS" id="PR00734">
    <property type="entry name" value="GLHYDRLASE7"/>
</dbReference>
<dbReference type="GO" id="GO:0016162">
    <property type="term" value="F:cellulose 1,4-beta-cellobiosidase activity"/>
    <property type="evidence" value="ECO:0007669"/>
    <property type="project" value="UniProtKB-EC"/>
</dbReference>
<keyword evidence="12" id="KW-1185">Reference proteome</keyword>
<dbReference type="Gene3D" id="2.70.100.10">
    <property type="entry name" value="Glycoside hydrolase, family 7, domain"/>
    <property type="match status" value="1"/>
</dbReference>
<keyword evidence="8" id="KW-0326">Glycosidase</keyword>
<dbReference type="GO" id="GO:0030245">
    <property type="term" value="P:cellulose catabolic process"/>
    <property type="evidence" value="ECO:0007669"/>
    <property type="project" value="UniProtKB-KW"/>
</dbReference>
<keyword evidence="7" id="KW-0119">Carbohydrate metabolism</keyword>
<dbReference type="CDD" id="cd07999">
    <property type="entry name" value="GH7_CBH_EG"/>
    <property type="match status" value="1"/>
</dbReference>
<dbReference type="InterPro" id="IPR037019">
    <property type="entry name" value="Glyco_hydro_7_sf"/>
</dbReference>
<evidence type="ECO:0000256" key="9">
    <source>
        <dbReference type="ARBA" id="ARBA00023326"/>
    </source>
</evidence>
<keyword evidence="4 10" id="KW-0732">Signal</keyword>
<comment type="similarity">
    <text evidence="2">Belongs to the glycosyl hydrolase 7 (cellulase C) family.</text>
</comment>
<evidence type="ECO:0000256" key="8">
    <source>
        <dbReference type="ARBA" id="ARBA00023295"/>
    </source>
</evidence>
<comment type="caution">
    <text evidence="11">The sequence shown here is derived from an EMBL/GenBank/DDBJ whole genome shotgun (WGS) entry which is preliminary data.</text>
</comment>
<dbReference type="Proteomes" id="UP001209570">
    <property type="component" value="Unassembled WGS sequence"/>
</dbReference>
<dbReference type="PANTHER" id="PTHR33753:SF2">
    <property type="entry name" value="GLYCOSIDE HYDROLASE FAMILY 7 PROTEIN"/>
    <property type="match status" value="1"/>
</dbReference>
<evidence type="ECO:0000256" key="2">
    <source>
        <dbReference type="ARBA" id="ARBA00006044"/>
    </source>
</evidence>
<keyword evidence="6" id="KW-0136">Cellulose degradation</keyword>
<evidence type="ECO:0000256" key="4">
    <source>
        <dbReference type="ARBA" id="ARBA00022729"/>
    </source>
</evidence>
<dbReference type="PANTHER" id="PTHR33753">
    <property type="entry name" value="1,4-BETA-D-GLUCAN CELLOBIOHYDROLASE B"/>
    <property type="match status" value="1"/>
</dbReference>
<sequence>MTKLTATHFLAAFSTLLASASAQQVGTSQPELHPSLPSQQCTLAGGCKTTATKVVLDANWRWLHKVGDYKNCFTGNQWDASICPDPATCTANCALEGAKYAETYGITTAESSLKLKFVSKDQYGTNVGSRVYLLDGSAKAYTHFKLLNQEFAVDVDVSQLPCGLNGALYFVQMDQDGGMARFPTNKAGAAYGTGYCDAQCPHDLKFIHGEANVLNWTASATDGNAGMGKYGSCCMEMDIWEANRMSTAYTSHPCSVDGTYRCSSPSECGDGSSHRYDGVCDKDGCDFNPYRMGDRRFYGPGKSFEIDTTAPFTVVTQFITDDNTSDGKLIEIKRLYKQHGKIITNPAANWTGLDAGLHSITDDMCAKSKALFKDTNDHAAKGKLAGMGDALRQGVVLTMSLWADHAAHGLWLDSSYPATSDPSLPGVARGSCPTTGGRPHELVQQFPDATVQFSNIRVGEIGSTTAA</sequence>
<dbReference type="FunFam" id="2.70.100.10:FF:000001">
    <property type="entry name" value="Glucanase"/>
    <property type="match status" value="1"/>
</dbReference>
<evidence type="ECO:0000256" key="1">
    <source>
        <dbReference type="ARBA" id="ARBA00001641"/>
    </source>
</evidence>
<evidence type="ECO:0000256" key="7">
    <source>
        <dbReference type="ARBA" id="ARBA00023277"/>
    </source>
</evidence>
<protein>
    <recommendedName>
        <fullName evidence="3">cellulose 1,4-beta-cellobiosidase (non-reducing end)</fullName>
        <ecNumber evidence="3">3.2.1.91</ecNumber>
    </recommendedName>
</protein>
<gene>
    <name evidence="11" type="ORF">P43SY_011657</name>
</gene>
<dbReference type="InterPro" id="IPR001722">
    <property type="entry name" value="Glyco_hydro_7"/>
</dbReference>
<name>A0AAD5L6Q5_PYTIN</name>
<dbReference type="EC" id="3.2.1.91" evidence="3"/>
<proteinExistence type="inferred from homology"/>
<dbReference type="EMBL" id="JAKCXM010001064">
    <property type="protein sequence ID" value="KAJ0391405.1"/>
    <property type="molecule type" value="Genomic_DNA"/>
</dbReference>
<keyword evidence="5" id="KW-0378">Hydrolase</keyword>
<organism evidence="11 12">
    <name type="scientific">Pythium insidiosum</name>
    <name type="common">Pythiosis disease agent</name>
    <dbReference type="NCBI Taxonomy" id="114742"/>
    <lineage>
        <taxon>Eukaryota</taxon>
        <taxon>Sar</taxon>
        <taxon>Stramenopiles</taxon>
        <taxon>Oomycota</taxon>
        <taxon>Peronosporomycetes</taxon>
        <taxon>Pythiales</taxon>
        <taxon>Pythiaceae</taxon>
        <taxon>Pythium</taxon>
    </lineage>
</organism>